<evidence type="ECO:0000256" key="3">
    <source>
        <dbReference type="ARBA" id="ARBA00022801"/>
    </source>
</evidence>
<protein>
    <recommendedName>
        <fullName evidence="8">ChbG/HpnK family deacetylase</fullName>
    </recommendedName>
</protein>
<reference evidence="6 7" key="1">
    <citation type="submission" date="2020-08" db="EMBL/GenBank/DDBJ databases">
        <title>Genomic Encyclopedia of Type Strains, Phase IV (KMG-IV): sequencing the most valuable type-strain genomes for metagenomic binning, comparative biology and taxonomic classification.</title>
        <authorList>
            <person name="Goeker M."/>
        </authorList>
    </citation>
    <scope>NUCLEOTIDE SEQUENCE [LARGE SCALE GENOMIC DNA]</scope>
    <source>
        <strain evidence="6 7">DSM 21793</strain>
    </source>
</reference>
<dbReference type="Proteomes" id="UP000530564">
    <property type="component" value="Unassembled WGS sequence"/>
</dbReference>
<accession>A0A839ZWK0</accession>
<dbReference type="Gene3D" id="3.20.20.370">
    <property type="entry name" value="Glycoside hydrolase/deacetylase"/>
    <property type="match status" value="1"/>
</dbReference>
<dbReference type="SUPFAM" id="SSF88713">
    <property type="entry name" value="Glycoside hydrolase/deacetylase"/>
    <property type="match status" value="1"/>
</dbReference>
<comment type="cofactor">
    <cofactor evidence="1">
        <name>Mg(2+)</name>
        <dbReference type="ChEBI" id="CHEBI:18420"/>
    </cofactor>
</comment>
<evidence type="ECO:0000313" key="6">
    <source>
        <dbReference type="EMBL" id="MBB3889670.1"/>
    </source>
</evidence>
<evidence type="ECO:0000256" key="5">
    <source>
        <dbReference type="ARBA" id="ARBA00023277"/>
    </source>
</evidence>
<sequence length="281" mass="30552">MEPAKSLVERLGYGAGERLLIINCDDVGSSHAANLGCYEAMTQGVATSGTLMVLCAWAREAVDMFADLDLGVHLTLTAEYPGYRWRSLTGGPSLHDADGFLPSTAAAVVARANIDEVRAECRAQIEQALAWGVDVTHLDSHMGANQIDQRFVEVYVQLAQEYGLPLRMLGAKLEARLGVSGRQLASAAGVVCNDEFVSEWGRPTGELLQAALPRLAAGVAEVNVHPVLDGPELRGYDKKEPLIRIDDHVAVMDPATRRFLQDQGFRMISFRPLRDLQRSAP</sequence>
<dbReference type="GO" id="GO:0016787">
    <property type="term" value="F:hydrolase activity"/>
    <property type="evidence" value="ECO:0007669"/>
    <property type="project" value="UniProtKB-KW"/>
</dbReference>
<keyword evidence="4" id="KW-0460">Magnesium</keyword>
<comment type="caution">
    <text evidence="6">The sequence shown here is derived from an EMBL/GenBank/DDBJ whole genome shotgun (WGS) entry which is preliminary data.</text>
</comment>
<dbReference type="PANTHER" id="PTHR31609:SF1">
    <property type="entry name" value="CARBOHYDRATE DEACETYLASE"/>
    <property type="match status" value="1"/>
</dbReference>
<dbReference type="GO" id="GO:0019213">
    <property type="term" value="F:deacetylase activity"/>
    <property type="evidence" value="ECO:0007669"/>
    <property type="project" value="TreeGrafter"/>
</dbReference>
<dbReference type="GO" id="GO:0005975">
    <property type="term" value="P:carbohydrate metabolic process"/>
    <property type="evidence" value="ECO:0007669"/>
    <property type="project" value="InterPro"/>
</dbReference>
<keyword evidence="3" id="KW-0378">Hydrolase</keyword>
<name>A0A839ZWK0_9CAUL</name>
<dbReference type="PANTHER" id="PTHR31609">
    <property type="entry name" value="YDJC DEACETYLASE FAMILY MEMBER"/>
    <property type="match status" value="1"/>
</dbReference>
<evidence type="ECO:0000256" key="1">
    <source>
        <dbReference type="ARBA" id="ARBA00001946"/>
    </source>
</evidence>
<evidence type="ECO:0000256" key="4">
    <source>
        <dbReference type="ARBA" id="ARBA00022842"/>
    </source>
</evidence>
<dbReference type="GO" id="GO:0046872">
    <property type="term" value="F:metal ion binding"/>
    <property type="evidence" value="ECO:0007669"/>
    <property type="project" value="UniProtKB-KW"/>
</dbReference>
<dbReference type="InterPro" id="IPR011330">
    <property type="entry name" value="Glyco_hydro/deAcase_b/a-brl"/>
</dbReference>
<organism evidence="6 7">
    <name type="scientific">Phenylobacterium haematophilum</name>
    <dbReference type="NCBI Taxonomy" id="98513"/>
    <lineage>
        <taxon>Bacteria</taxon>
        <taxon>Pseudomonadati</taxon>
        <taxon>Pseudomonadota</taxon>
        <taxon>Alphaproteobacteria</taxon>
        <taxon>Caulobacterales</taxon>
        <taxon>Caulobacteraceae</taxon>
        <taxon>Phenylobacterium</taxon>
    </lineage>
</organism>
<keyword evidence="5" id="KW-0119">Carbohydrate metabolism</keyword>
<dbReference type="RefSeq" id="WP_183769670.1">
    <property type="nucleotide sequence ID" value="NZ_JACIDK010000001.1"/>
</dbReference>
<keyword evidence="7" id="KW-1185">Reference proteome</keyword>
<dbReference type="InterPro" id="IPR006879">
    <property type="entry name" value="YdjC-like"/>
</dbReference>
<gene>
    <name evidence="6" type="ORF">GGQ61_000367</name>
</gene>
<dbReference type="EMBL" id="JACIDK010000001">
    <property type="protein sequence ID" value="MBB3889670.1"/>
    <property type="molecule type" value="Genomic_DNA"/>
</dbReference>
<evidence type="ECO:0000256" key="2">
    <source>
        <dbReference type="ARBA" id="ARBA00022723"/>
    </source>
</evidence>
<dbReference type="Pfam" id="PF04794">
    <property type="entry name" value="YdjC"/>
    <property type="match status" value="1"/>
</dbReference>
<evidence type="ECO:0000313" key="7">
    <source>
        <dbReference type="Proteomes" id="UP000530564"/>
    </source>
</evidence>
<evidence type="ECO:0008006" key="8">
    <source>
        <dbReference type="Google" id="ProtNLM"/>
    </source>
</evidence>
<keyword evidence="2" id="KW-0479">Metal-binding</keyword>
<dbReference type="AlphaFoldDB" id="A0A839ZWK0"/>
<proteinExistence type="predicted"/>